<name>A0AAV8XQK4_9CUCU</name>
<evidence type="ECO:0000256" key="1">
    <source>
        <dbReference type="SAM" id="MobiDB-lite"/>
    </source>
</evidence>
<feature type="compositionally biased region" description="Polar residues" evidence="1">
    <location>
        <begin position="33"/>
        <end position="57"/>
    </location>
</feature>
<keyword evidence="3" id="KW-1185">Reference proteome</keyword>
<proteinExistence type="predicted"/>
<comment type="caution">
    <text evidence="2">The sequence shown here is derived from an EMBL/GenBank/DDBJ whole genome shotgun (WGS) entry which is preliminary data.</text>
</comment>
<accession>A0AAV8XQK4</accession>
<feature type="region of interest" description="Disordered" evidence="1">
    <location>
        <begin position="111"/>
        <end position="138"/>
    </location>
</feature>
<dbReference type="Proteomes" id="UP001162162">
    <property type="component" value="Unassembled WGS sequence"/>
</dbReference>
<sequence length="138" mass="14664">MHLYSRVVQPSDRGLSKAEKIQEVEVDLRNEYRNISSPSNDVTSVAPTNGTQVSPNTADNGINGAAGLNAGVIATAVGGRKRPLLAGGPRTSMTPTKRTVMSLLARARAAQAKQLPATFPRAANPLQDRSEKELRSNS</sequence>
<protein>
    <submittedName>
        <fullName evidence="2">Uncharacterized protein</fullName>
    </submittedName>
</protein>
<feature type="compositionally biased region" description="Basic and acidic residues" evidence="1">
    <location>
        <begin position="128"/>
        <end position="138"/>
    </location>
</feature>
<dbReference type="AlphaFoldDB" id="A0AAV8XQK4"/>
<gene>
    <name evidence="2" type="ORF">NQ318_000857</name>
</gene>
<evidence type="ECO:0000313" key="3">
    <source>
        <dbReference type="Proteomes" id="UP001162162"/>
    </source>
</evidence>
<organism evidence="2 3">
    <name type="scientific">Aromia moschata</name>
    <dbReference type="NCBI Taxonomy" id="1265417"/>
    <lineage>
        <taxon>Eukaryota</taxon>
        <taxon>Metazoa</taxon>
        <taxon>Ecdysozoa</taxon>
        <taxon>Arthropoda</taxon>
        <taxon>Hexapoda</taxon>
        <taxon>Insecta</taxon>
        <taxon>Pterygota</taxon>
        <taxon>Neoptera</taxon>
        <taxon>Endopterygota</taxon>
        <taxon>Coleoptera</taxon>
        <taxon>Polyphaga</taxon>
        <taxon>Cucujiformia</taxon>
        <taxon>Chrysomeloidea</taxon>
        <taxon>Cerambycidae</taxon>
        <taxon>Cerambycinae</taxon>
        <taxon>Callichromatini</taxon>
        <taxon>Aromia</taxon>
    </lineage>
</organism>
<reference evidence="2" key="1">
    <citation type="journal article" date="2023" name="Insect Mol. Biol.">
        <title>Genome sequencing provides insights into the evolution of gene families encoding plant cell wall-degrading enzymes in longhorned beetles.</title>
        <authorList>
            <person name="Shin N.R."/>
            <person name="Okamura Y."/>
            <person name="Kirsch R."/>
            <person name="Pauchet Y."/>
        </authorList>
    </citation>
    <scope>NUCLEOTIDE SEQUENCE</scope>
    <source>
        <strain evidence="2">AMC_N1</strain>
    </source>
</reference>
<feature type="region of interest" description="Disordered" evidence="1">
    <location>
        <begin position="33"/>
        <end position="58"/>
    </location>
</feature>
<dbReference type="EMBL" id="JAPWTK010000410">
    <property type="protein sequence ID" value="KAJ8940764.1"/>
    <property type="molecule type" value="Genomic_DNA"/>
</dbReference>
<evidence type="ECO:0000313" key="2">
    <source>
        <dbReference type="EMBL" id="KAJ8940764.1"/>
    </source>
</evidence>